<organism evidence="2 3">
    <name type="scientific">Lasius platythorax</name>
    <dbReference type="NCBI Taxonomy" id="488582"/>
    <lineage>
        <taxon>Eukaryota</taxon>
        <taxon>Metazoa</taxon>
        <taxon>Ecdysozoa</taxon>
        <taxon>Arthropoda</taxon>
        <taxon>Hexapoda</taxon>
        <taxon>Insecta</taxon>
        <taxon>Pterygota</taxon>
        <taxon>Neoptera</taxon>
        <taxon>Endopterygota</taxon>
        <taxon>Hymenoptera</taxon>
        <taxon>Apocrita</taxon>
        <taxon>Aculeata</taxon>
        <taxon>Formicoidea</taxon>
        <taxon>Formicidae</taxon>
        <taxon>Formicinae</taxon>
        <taxon>Lasius</taxon>
        <taxon>Lasius</taxon>
    </lineage>
</organism>
<keyword evidence="3" id="KW-1185">Reference proteome</keyword>
<name>A0AAV2NPD4_9HYME</name>
<evidence type="ECO:0000256" key="1">
    <source>
        <dbReference type="SAM" id="MobiDB-lite"/>
    </source>
</evidence>
<dbReference type="EMBL" id="OZ034826">
    <property type="protein sequence ID" value="CAL1681610.1"/>
    <property type="molecule type" value="Genomic_DNA"/>
</dbReference>
<proteinExistence type="predicted"/>
<reference evidence="2" key="1">
    <citation type="submission" date="2024-04" db="EMBL/GenBank/DDBJ databases">
        <authorList>
            <consortium name="Molecular Ecology Group"/>
        </authorList>
    </citation>
    <scope>NUCLEOTIDE SEQUENCE</scope>
</reference>
<gene>
    <name evidence="2" type="ORF">LPLAT_LOCUS7595</name>
</gene>
<sequence>MIKTEAICQNVGLMVALRAFPQTVSDMRVTVVVQYFQVQRLLRRTNGGRVGRRRKVVGDTPTRTYGTKENRLETGGSRIPEDISQEESGM</sequence>
<accession>A0AAV2NPD4</accession>
<protein>
    <submittedName>
        <fullName evidence="2">Uncharacterized protein</fullName>
    </submittedName>
</protein>
<dbReference type="Proteomes" id="UP001497644">
    <property type="component" value="Chromosome 3"/>
</dbReference>
<evidence type="ECO:0000313" key="2">
    <source>
        <dbReference type="EMBL" id="CAL1681610.1"/>
    </source>
</evidence>
<evidence type="ECO:0000313" key="3">
    <source>
        <dbReference type="Proteomes" id="UP001497644"/>
    </source>
</evidence>
<feature type="region of interest" description="Disordered" evidence="1">
    <location>
        <begin position="59"/>
        <end position="90"/>
    </location>
</feature>
<dbReference type="AlphaFoldDB" id="A0AAV2NPD4"/>